<accession>A0A451A2Y7</accession>
<dbReference type="PROSITE" id="PS51819">
    <property type="entry name" value="VOC"/>
    <property type="match status" value="1"/>
</dbReference>
<dbReference type="InterPro" id="IPR004360">
    <property type="entry name" value="Glyas_Fos-R_dOase_dom"/>
</dbReference>
<protein>
    <submittedName>
        <fullName evidence="2">Catechol 2,3-dioxygenase</fullName>
    </submittedName>
</protein>
<keyword evidence="2" id="KW-0560">Oxidoreductase</keyword>
<dbReference type="Gene3D" id="3.10.180.10">
    <property type="entry name" value="2,3-Dihydroxybiphenyl 1,2-Dioxygenase, domain 1"/>
    <property type="match status" value="1"/>
</dbReference>
<gene>
    <name evidence="2" type="ORF">BECKUNK1418G_GA0071005_101129</name>
    <name evidence="3" type="ORF">BECKUNK1418H_GA0071006_101228</name>
</gene>
<evidence type="ECO:0000313" key="2">
    <source>
        <dbReference type="EMBL" id="VFK60394.1"/>
    </source>
</evidence>
<organism evidence="2">
    <name type="scientific">Candidatus Kentrum sp. UNK</name>
    <dbReference type="NCBI Taxonomy" id="2126344"/>
    <lineage>
        <taxon>Bacteria</taxon>
        <taxon>Pseudomonadati</taxon>
        <taxon>Pseudomonadota</taxon>
        <taxon>Gammaproteobacteria</taxon>
        <taxon>Candidatus Kentrum</taxon>
    </lineage>
</organism>
<dbReference type="EMBL" id="CAADGD010000012">
    <property type="protein sequence ID" value="VFK69237.1"/>
    <property type="molecule type" value="Genomic_DNA"/>
</dbReference>
<name>A0A451A2Y7_9GAMM</name>
<dbReference type="AlphaFoldDB" id="A0A451A2Y7"/>
<dbReference type="InterPro" id="IPR029068">
    <property type="entry name" value="Glyas_Bleomycin-R_OHBP_Dase"/>
</dbReference>
<dbReference type="InterPro" id="IPR037523">
    <property type="entry name" value="VOC_core"/>
</dbReference>
<evidence type="ECO:0000313" key="3">
    <source>
        <dbReference type="EMBL" id="VFK69237.1"/>
    </source>
</evidence>
<dbReference type="PANTHER" id="PTHR36113">
    <property type="entry name" value="LYASE, PUTATIVE-RELATED-RELATED"/>
    <property type="match status" value="1"/>
</dbReference>
<dbReference type="Pfam" id="PF00903">
    <property type="entry name" value="Glyoxalase"/>
    <property type="match status" value="1"/>
</dbReference>
<dbReference type="CDD" id="cd06587">
    <property type="entry name" value="VOC"/>
    <property type="match status" value="1"/>
</dbReference>
<dbReference type="EMBL" id="CAADFZ010000011">
    <property type="protein sequence ID" value="VFK60394.1"/>
    <property type="molecule type" value="Genomic_DNA"/>
</dbReference>
<reference evidence="2" key="1">
    <citation type="submission" date="2019-02" db="EMBL/GenBank/DDBJ databases">
        <authorList>
            <person name="Gruber-Vodicka R. H."/>
            <person name="Seah K. B. B."/>
        </authorList>
    </citation>
    <scope>NUCLEOTIDE SEQUENCE</scope>
    <source>
        <strain evidence="3">BECK_BY19</strain>
        <strain evidence="2">BECK_BY8</strain>
    </source>
</reference>
<feature type="domain" description="VOC" evidence="1">
    <location>
        <begin position="3"/>
        <end position="131"/>
    </location>
</feature>
<dbReference type="SUPFAM" id="SSF54593">
    <property type="entry name" value="Glyoxalase/Bleomycin resistance protein/Dihydroxybiphenyl dioxygenase"/>
    <property type="match status" value="1"/>
</dbReference>
<dbReference type="InterPro" id="IPR051332">
    <property type="entry name" value="Fosfomycin_Res_Enzymes"/>
</dbReference>
<sequence length="146" mass="17013">MKSFSHIGILVNNLSVMEEFYRDILGMRIIWSSEGEKSYLTYGNNDVLGLQQKKHDVGATIDLNTIRKKDINTPMFFHFGVMIDSKEEYIELLDRIKNNNIIISEEKTSRDGSVSVYFSDPEKNCIQVSYAPRNYYEQSKIWTNKL</sequence>
<keyword evidence="2" id="KW-0223">Dioxygenase</keyword>
<dbReference type="PANTHER" id="PTHR36113:SF3">
    <property type="entry name" value="SLL5075 PROTEIN"/>
    <property type="match status" value="1"/>
</dbReference>
<proteinExistence type="predicted"/>
<evidence type="ECO:0000259" key="1">
    <source>
        <dbReference type="PROSITE" id="PS51819"/>
    </source>
</evidence>
<dbReference type="GO" id="GO:0051213">
    <property type="term" value="F:dioxygenase activity"/>
    <property type="evidence" value="ECO:0007669"/>
    <property type="project" value="UniProtKB-KW"/>
</dbReference>